<dbReference type="AlphaFoldDB" id="A0A132A3L7"/>
<evidence type="ECO:0000313" key="2">
    <source>
        <dbReference type="Proteomes" id="UP000616769"/>
    </source>
</evidence>
<dbReference type="Proteomes" id="UP000616769">
    <property type="component" value="Unassembled WGS sequence"/>
</dbReference>
<dbReference type="PANTHER" id="PTHR19964:SF84">
    <property type="entry name" value="LIGAND OF NUMB PROTEIN X 2-LIKE ISOFORM X1"/>
    <property type="match status" value="1"/>
</dbReference>
<dbReference type="SMART" id="SM00228">
    <property type="entry name" value="PDZ"/>
    <property type="match status" value="1"/>
</dbReference>
<reference evidence="1 2" key="1">
    <citation type="journal article" date="2015" name="Parasit. Vectors">
        <title>Draft genome of the scabies mite.</title>
        <authorList>
            <person name="Rider S.D.Jr."/>
            <person name="Morgan M.S."/>
            <person name="Arlian L.G."/>
        </authorList>
    </citation>
    <scope>NUCLEOTIDE SEQUENCE [LARGE SCALE GENOMIC DNA]</scope>
    <source>
        <strain evidence="1">Arlian Lab</strain>
    </source>
</reference>
<dbReference type="SUPFAM" id="SSF50156">
    <property type="entry name" value="PDZ domain-like"/>
    <property type="match status" value="1"/>
</dbReference>
<dbReference type="Gene3D" id="2.30.42.10">
    <property type="match status" value="1"/>
</dbReference>
<accession>A0A132A3L7</accession>
<organism evidence="1 2">
    <name type="scientific">Sarcoptes scabiei</name>
    <name type="common">Itch mite</name>
    <name type="synonym">Acarus scabiei</name>
    <dbReference type="NCBI Taxonomy" id="52283"/>
    <lineage>
        <taxon>Eukaryota</taxon>
        <taxon>Metazoa</taxon>
        <taxon>Ecdysozoa</taxon>
        <taxon>Arthropoda</taxon>
        <taxon>Chelicerata</taxon>
        <taxon>Arachnida</taxon>
        <taxon>Acari</taxon>
        <taxon>Acariformes</taxon>
        <taxon>Sarcoptiformes</taxon>
        <taxon>Astigmata</taxon>
        <taxon>Psoroptidia</taxon>
        <taxon>Sarcoptoidea</taxon>
        <taxon>Sarcoptidae</taxon>
        <taxon>Sarcoptinae</taxon>
        <taxon>Sarcoptes</taxon>
    </lineage>
</organism>
<name>A0A132A3L7_SARSC</name>
<sequence>MGLGLSIVGGCDTPLNAVIIQEIYANGAADVDGRLKPGDQILEISGENLRNATHHQAIKALRQTPPVIRMKIY</sequence>
<protein>
    <submittedName>
        <fullName evidence="1">Multiple pdz domain protein</fullName>
    </submittedName>
</protein>
<feature type="non-terminal residue" evidence="1">
    <location>
        <position position="73"/>
    </location>
</feature>
<dbReference type="Pfam" id="PF00595">
    <property type="entry name" value="PDZ"/>
    <property type="match status" value="1"/>
</dbReference>
<dbReference type="PANTHER" id="PTHR19964">
    <property type="entry name" value="MULTIPLE PDZ DOMAIN PROTEIN"/>
    <property type="match status" value="1"/>
</dbReference>
<dbReference type="PROSITE" id="PS50106">
    <property type="entry name" value="PDZ"/>
    <property type="match status" value="1"/>
</dbReference>
<proteinExistence type="predicted"/>
<dbReference type="InterPro" id="IPR036034">
    <property type="entry name" value="PDZ_sf"/>
</dbReference>
<dbReference type="OrthoDB" id="438726at2759"/>
<dbReference type="VEuPathDB" id="VectorBase:SSCA008062"/>
<comment type="caution">
    <text evidence="1">The sequence shown here is derived from an EMBL/GenBank/DDBJ whole genome shotgun (WGS) entry which is preliminary data.</text>
</comment>
<evidence type="ECO:0000313" key="1">
    <source>
        <dbReference type="EMBL" id="KPM05551.1"/>
    </source>
</evidence>
<dbReference type="InterPro" id="IPR051342">
    <property type="entry name" value="PDZ_scaffold"/>
</dbReference>
<gene>
    <name evidence="1" type="ORF">QR98_0040160</name>
</gene>
<dbReference type="EMBL" id="JXLN01010349">
    <property type="protein sequence ID" value="KPM05551.1"/>
    <property type="molecule type" value="Genomic_DNA"/>
</dbReference>
<dbReference type="InterPro" id="IPR001478">
    <property type="entry name" value="PDZ"/>
</dbReference>